<sequence length="523" mass="59267">MSSITGSVFAPHSKPISKNSLLEMIFVQDSGGETDLPRHAAQEGTPLEKIQYYESRRPPCEEIGSTVYPQINEQQKMPWEYNQDKNGFQDLPFVLVFVVVLLCFCVAALQSFLCVSQFHQQGVTTFWGILVTKFNLGSITISKGFILATAIISCSILLGFLQLLGLVFFYKIFIIGGFIGSTILALSLTIYFYLNLKLKLMYLSIAMLILCIFLGWILRSKVAFSTQLIRIGSRFMRSNPSIWIIYTVMILLNTLGVVVYFYVFTLSVLSLEMETGHNVQYVKVSFLLFCGYYFAQIFENAVKVTVGTICCKWYFNSSIDTSTAICHMLSRCCGSICLGSLIMGGLTIVREFSMISKSKRRLTSNPFSKIVWTMVTTLMSIVQFTMKYFNEYAFAYMVLHATGYITSSYKMYNLYIRKGYSTLISESIVKVTLQLYVVYSGIAASTLAFFYIAVAVPQQEIYSTEVVAIVLVSGLVALQITRMVSMLVNAYVHLMLVCLTEYRETLQWLHPQEFELIQKHLVH</sequence>
<dbReference type="GO" id="GO:0022857">
    <property type="term" value="F:transmembrane transporter activity"/>
    <property type="evidence" value="ECO:0007669"/>
    <property type="project" value="UniProtKB-UniRule"/>
</dbReference>
<accession>A0A099P4H7</accession>
<comment type="function">
    <text evidence="1 8">Probably involved in transport through the plasma membrane.</text>
</comment>
<evidence type="ECO:0000256" key="7">
    <source>
        <dbReference type="ARBA" id="ARBA00023136"/>
    </source>
</evidence>
<reference evidence="10" key="1">
    <citation type="journal article" date="2014" name="Microb. Cell Fact.">
        <title>Exploiting Issatchenkia orientalis SD108 for succinic acid production.</title>
        <authorList>
            <person name="Xiao H."/>
            <person name="Shao Z."/>
            <person name="Jiang Y."/>
            <person name="Dole S."/>
            <person name="Zhao H."/>
        </authorList>
    </citation>
    <scope>NUCLEOTIDE SEQUENCE [LARGE SCALE GENOMIC DNA]</scope>
    <source>
        <strain evidence="10">SD108</strain>
    </source>
</reference>
<dbReference type="Pfam" id="PF04515">
    <property type="entry name" value="Choline_transpo"/>
    <property type="match status" value="1"/>
</dbReference>
<dbReference type="eggNOG" id="KOG1362">
    <property type="taxonomic scope" value="Eukaryota"/>
</dbReference>
<feature type="transmembrane region" description="Helical" evidence="8">
    <location>
        <begin position="392"/>
        <end position="412"/>
    </location>
</feature>
<evidence type="ECO:0000256" key="4">
    <source>
        <dbReference type="ARBA" id="ARBA00015388"/>
    </source>
</evidence>
<evidence type="ECO:0000256" key="1">
    <source>
        <dbReference type="ARBA" id="ARBA00002957"/>
    </source>
</evidence>
<feature type="transmembrane region" description="Helical" evidence="8">
    <location>
        <begin position="168"/>
        <end position="194"/>
    </location>
</feature>
<dbReference type="AlphaFoldDB" id="A0A099P4H7"/>
<dbReference type="Proteomes" id="UP000029867">
    <property type="component" value="Unassembled WGS sequence"/>
</dbReference>
<feature type="transmembrane region" description="Helical" evidence="8">
    <location>
        <begin position="328"/>
        <end position="349"/>
    </location>
</feature>
<gene>
    <name evidence="9" type="ORF">JL09_g1944</name>
</gene>
<dbReference type="HOGENOM" id="CLU_520796_0_0_1"/>
<dbReference type="InterPro" id="IPR007603">
    <property type="entry name" value="Choline_transptr-like"/>
</dbReference>
<evidence type="ECO:0000256" key="5">
    <source>
        <dbReference type="ARBA" id="ARBA00022692"/>
    </source>
</evidence>
<dbReference type="VEuPathDB" id="FungiDB:C5L36_0E04680"/>
<organism evidence="9 10">
    <name type="scientific">Pichia kudriavzevii</name>
    <name type="common">Yeast</name>
    <name type="synonym">Issatchenkia orientalis</name>
    <dbReference type="NCBI Taxonomy" id="4909"/>
    <lineage>
        <taxon>Eukaryota</taxon>
        <taxon>Fungi</taxon>
        <taxon>Dikarya</taxon>
        <taxon>Ascomycota</taxon>
        <taxon>Saccharomycotina</taxon>
        <taxon>Pichiomycetes</taxon>
        <taxon>Pichiales</taxon>
        <taxon>Pichiaceae</taxon>
        <taxon>Pichia</taxon>
    </lineage>
</organism>
<name>A0A099P4H7_PICKU</name>
<feature type="transmembrane region" description="Helical" evidence="8">
    <location>
        <begin position="466"/>
        <end position="485"/>
    </location>
</feature>
<protein>
    <recommendedName>
        <fullName evidence="4 8">Protein PNS1</fullName>
    </recommendedName>
</protein>
<keyword evidence="5 8" id="KW-0812">Transmembrane</keyword>
<evidence type="ECO:0000256" key="8">
    <source>
        <dbReference type="RuleBase" id="RU368066"/>
    </source>
</evidence>
<feature type="transmembrane region" description="Helical" evidence="8">
    <location>
        <begin position="240"/>
        <end position="263"/>
    </location>
</feature>
<evidence type="ECO:0000256" key="3">
    <source>
        <dbReference type="ARBA" id="ARBA00007168"/>
    </source>
</evidence>
<evidence type="ECO:0000256" key="6">
    <source>
        <dbReference type="ARBA" id="ARBA00022989"/>
    </source>
</evidence>
<dbReference type="GO" id="GO:0005886">
    <property type="term" value="C:plasma membrane"/>
    <property type="evidence" value="ECO:0007669"/>
    <property type="project" value="UniProtKB-SubCell"/>
</dbReference>
<evidence type="ECO:0000256" key="2">
    <source>
        <dbReference type="ARBA" id="ARBA00004651"/>
    </source>
</evidence>
<proteinExistence type="inferred from homology"/>
<keyword evidence="6 8" id="KW-1133">Transmembrane helix</keyword>
<feature type="transmembrane region" description="Helical" evidence="8">
    <location>
        <begin position="433"/>
        <end position="454"/>
    </location>
</feature>
<evidence type="ECO:0000313" key="9">
    <source>
        <dbReference type="EMBL" id="KGK38896.1"/>
    </source>
</evidence>
<dbReference type="PANTHER" id="PTHR12385:SF4">
    <property type="entry name" value="PROTEIN PNS1"/>
    <property type="match status" value="1"/>
</dbReference>
<keyword evidence="7 8" id="KW-0472">Membrane</keyword>
<dbReference type="PANTHER" id="PTHR12385">
    <property type="entry name" value="CHOLINE TRANSPORTER-LIKE (SLC FAMILY 44)"/>
    <property type="match status" value="1"/>
</dbReference>
<comment type="similarity">
    <text evidence="3 8">Belongs to the CTL (choline transporter-like) family.</text>
</comment>
<feature type="transmembrane region" description="Helical" evidence="8">
    <location>
        <begin position="200"/>
        <end position="219"/>
    </location>
</feature>
<feature type="transmembrane region" description="Helical" evidence="8">
    <location>
        <begin position="139"/>
        <end position="161"/>
    </location>
</feature>
<feature type="transmembrane region" description="Helical" evidence="8">
    <location>
        <begin position="93"/>
        <end position="119"/>
    </location>
</feature>
<feature type="transmembrane region" description="Helical" evidence="8">
    <location>
        <begin position="370"/>
        <end position="386"/>
    </location>
</feature>
<dbReference type="EMBL" id="JQFK01000014">
    <property type="protein sequence ID" value="KGK38896.1"/>
    <property type="molecule type" value="Genomic_DNA"/>
</dbReference>
<comment type="caution">
    <text evidence="9">The sequence shown here is derived from an EMBL/GenBank/DDBJ whole genome shotgun (WGS) entry which is preliminary data.</text>
</comment>
<evidence type="ECO:0000313" key="10">
    <source>
        <dbReference type="Proteomes" id="UP000029867"/>
    </source>
</evidence>
<comment type="subcellular location">
    <subcellularLocation>
        <location evidence="2 8">Cell membrane</location>
        <topology evidence="2 8">Multi-pass membrane protein</topology>
    </subcellularLocation>
</comment>